<dbReference type="PROSITE" id="PS50801">
    <property type="entry name" value="STAS"/>
    <property type="match status" value="1"/>
</dbReference>
<dbReference type="Gene3D" id="3.30.750.24">
    <property type="entry name" value="STAS domain"/>
    <property type="match status" value="1"/>
</dbReference>
<comment type="caution">
    <text evidence="2">The sequence shown here is derived from an EMBL/GenBank/DDBJ whole genome shotgun (WGS) entry which is preliminary data.</text>
</comment>
<keyword evidence="3" id="KW-1185">Reference proteome</keyword>
<proteinExistence type="predicted"/>
<dbReference type="EMBL" id="LPWH01000020">
    <property type="protein sequence ID" value="POR04186.1"/>
    <property type="molecule type" value="Genomic_DNA"/>
</dbReference>
<dbReference type="AlphaFoldDB" id="A0A2S4JXH0"/>
<name>A0A2S4JXH0_9SPIO</name>
<dbReference type="Pfam" id="PF11964">
    <property type="entry name" value="SpoIIAA-like"/>
    <property type="match status" value="1"/>
</dbReference>
<organism evidence="2 3">
    <name type="scientific">Alkalispirochaeta sphaeroplastigenens</name>
    <dbReference type="NCBI Taxonomy" id="1187066"/>
    <lineage>
        <taxon>Bacteria</taxon>
        <taxon>Pseudomonadati</taxon>
        <taxon>Spirochaetota</taxon>
        <taxon>Spirochaetia</taxon>
        <taxon>Spirochaetales</taxon>
        <taxon>Spirochaetaceae</taxon>
        <taxon>Alkalispirochaeta</taxon>
    </lineage>
</organism>
<evidence type="ECO:0000259" key="1">
    <source>
        <dbReference type="PROSITE" id="PS50801"/>
    </source>
</evidence>
<sequence length="134" mass="15167">MLNITVSHRENDEIIVVRVEGEITHTNRFRIVEDLERALATYGSRRILIDLREAHNVSTTMDSFGFAQAVNRKGSELSEPDNPLRMAFLTDPEDTSHDRVLSIIFGSLPSTNIHLISKDGPSALNWLQRPNPYP</sequence>
<dbReference type="InterPro" id="IPR002645">
    <property type="entry name" value="STAS_dom"/>
</dbReference>
<protein>
    <recommendedName>
        <fullName evidence="1">STAS domain-containing protein</fullName>
    </recommendedName>
</protein>
<reference evidence="3" key="1">
    <citation type="submission" date="2015-12" db="EMBL/GenBank/DDBJ databases">
        <authorList>
            <person name="Lodha T.D."/>
            <person name="Chintalapati S."/>
            <person name="Chintalapati V.R."/>
            <person name="Sravanthi T."/>
        </authorList>
    </citation>
    <scope>NUCLEOTIDE SEQUENCE [LARGE SCALE GENOMIC DNA]</scope>
    <source>
        <strain evidence="3">JC133</strain>
    </source>
</reference>
<accession>A0A2S4JXH0</accession>
<dbReference type="InterPro" id="IPR021866">
    <property type="entry name" value="SpoIIAA-like"/>
</dbReference>
<dbReference type="InterPro" id="IPR036513">
    <property type="entry name" value="STAS_dom_sf"/>
</dbReference>
<dbReference type="Proteomes" id="UP000237350">
    <property type="component" value="Unassembled WGS sequence"/>
</dbReference>
<dbReference type="SUPFAM" id="SSF52091">
    <property type="entry name" value="SpoIIaa-like"/>
    <property type="match status" value="1"/>
</dbReference>
<gene>
    <name evidence="2" type="ORF">AU468_03420</name>
</gene>
<evidence type="ECO:0000313" key="3">
    <source>
        <dbReference type="Proteomes" id="UP000237350"/>
    </source>
</evidence>
<feature type="domain" description="STAS" evidence="1">
    <location>
        <begin position="4"/>
        <end position="60"/>
    </location>
</feature>
<evidence type="ECO:0000313" key="2">
    <source>
        <dbReference type="EMBL" id="POR04186.1"/>
    </source>
</evidence>